<gene>
    <name evidence="1" type="ORF">VKT23_006595</name>
</gene>
<dbReference type="InterPro" id="IPR041078">
    <property type="entry name" value="Plavaka"/>
</dbReference>
<dbReference type="EMBL" id="JBANRG010000008">
    <property type="protein sequence ID" value="KAK7464428.1"/>
    <property type="molecule type" value="Genomic_DNA"/>
</dbReference>
<proteinExistence type="predicted"/>
<keyword evidence="2" id="KW-1185">Reference proteome</keyword>
<comment type="caution">
    <text evidence="1">The sequence shown here is derived from an EMBL/GenBank/DDBJ whole genome shotgun (WGS) entry which is preliminary data.</text>
</comment>
<evidence type="ECO:0000313" key="2">
    <source>
        <dbReference type="Proteomes" id="UP001498398"/>
    </source>
</evidence>
<name>A0ABR1JTZ1_9AGAR</name>
<dbReference type="Pfam" id="PF18759">
    <property type="entry name" value="Plavaka"/>
    <property type="match status" value="1"/>
</dbReference>
<accession>A0ABR1JTZ1</accession>
<organism evidence="1 2">
    <name type="scientific">Marasmiellus scandens</name>
    <dbReference type="NCBI Taxonomy" id="2682957"/>
    <lineage>
        <taxon>Eukaryota</taxon>
        <taxon>Fungi</taxon>
        <taxon>Dikarya</taxon>
        <taxon>Basidiomycota</taxon>
        <taxon>Agaricomycotina</taxon>
        <taxon>Agaricomycetes</taxon>
        <taxon>Agaricomycetidae</taxon>
        <taxon>Agaricales</taxon>
        <taxon>Marasmiineae</taxon>
        <taxon>Omphalotaceae</taxon>
        <taxon>Marasmiellus</taxon>
    </lineage>
</organism>
<sequence length="1016" mass="115484">MSNVCNGCGRSFSNRGGAFLQHLKRTSDPLCQEFAANLNLTRSHSSDVISTFLSNFGALQPQQMLDIDSHGDYFGDYDALDASVDVAVGSEVMLGDPEGTESDFESEDGDAAAAAECEDDWEAEIEREEIDWSNFHDGSDTSGHDTDMQIPVELPPAHPAPCIEPDTLRKPYVQHYPDPRAGAPLTTQTASTNAHEAYEQKLGQNHNVWAPFTSEIDWKVAKWAKMRGPGSTALTELLSIDGVSDRLGLSFKNAAELNRILDDNLPSRPQFQKQEVIVKGEVFEMYFRDILQCVRALYHDAEFAPYLKFAPERHFGDATQSDQLFHDMHTGQWWWSMQETIDKTAGPGRTIIPLIISSDKTQVTVFRNKTAYPVYLSIGNIPKELRRKPSKRAYILLGYLPSTRLEHIRSPASRRRCIANLFHACMKHIVKPLVDAGTLGTIMTSGDGVDRLTHPIFAVYIGDYPEQILVTCGITGYCPRCTIPRQRIGENVEPYPMRSLQAIRNTLEKVDEGASVFVKTCKDACIRPVFEPFWADLPYSNIFLSITPDILHQLYQGVLKHLKQWIIKAYGDHEIDARCRRLPPNHNIRVFMKGISTLSHITGQEHDQIARFLLGIIADAPLPGGMSNIRLLRCLRGLIDFLFLAQYPVHSDKTLNSMDAALQQFQDNKTIFRDLGIRSDFHIPKIHFLNHYVESVRMMGTFDNFNTEYTERLHIDYTKDAYRATNKKDEYPQMTTWLERREKVMAHNAHIEWRLSGKQPILRLHWIPPGCNTTRILHMTKHPSVQSVKIPDLVAKYGATFFSDAMSRFLVELANPNLSGRRLQDEIDYHFLGISSVHVFHRVKFLHHDLFTDSLSTADSIHAQPSRYDKCNHIIPGRFDTALVRVNDSQGFSNVTENFRVGQVRLIFSIGEKDMQTVYDGIPERDRPSYLAYVEWFTPFPRKDNNSGLYKVSRCNVEGGRLASVVDIRRLIRSVHLIPAFGRVAPRDWTSSTVLETCPAFFVNTDSDRHMYQLFA</sequence>
<evidence type="ECO:0000313" key="1">
    <source>
        <dbReference type="EMBL" id="KAK7464428.1"/>
    </source>
</evidence>
<evidence type="ECO:0008006" key="3">
    <source>
        <dbReference type="Google" id="ProtNLM"/>
    </source>
</evidence>
<dbReference type="Proteomes" id="UP001498398">
    <property type="component" value="Unassembled WGS sequence"/>
</dbReference>
<protein>
    <recommendedName>
        <fullName evidence="3">C2H2-type domain-containing protein</fullName>
    </recommendedName>
</protein>
<reference evidence="1 2" key="1">
    <citation type="submission" date="2024-01" db="EMBL/GenBank/DDBJ databases">
        <title>A draft genome for the cacao thread blight pathogen Marasmiellus scandens.</title>
        <authorList>
            <person name="Baruah I.K."/>
            <person name="Leung J."/>
            <person name="Bukari Y."/>
            <person name="Amoako-Attah I."/>
            <person name="Meinhardt L.W."/>
            <person name="Bailey B.A."/>
            <person name="Cohen S.P."/>
        </authorList>
    </citation>
    <scope>NUCLEOTIDE SEQUENCE [LARGE SCALE GENOMIC DNA]</scope>
    <source>
        <strain evidence="1 2">GH-19</strain>
    </source>
</reference>